<dbReference type="Gene3D" id="1.25.40.10">
    <property type="entry name" value="Tetratricopeptide repeat domain"/>
    <property type="match status" value="1"/>
</dbReference>
<comment type="subcellular location">
    <subcellularLocation>
        <location evidence="1">Membrane</location>
        <topology evidence="1">Multi-pass membrane protein</topology>
    </subcellularLocation>
</comment>
<feature type="transmembrane region" description="Helical" evidence="7">
    <location>
        <begin position="277"/>
        <end position="296"/>
    </location>
</feature>
<evidence type="ECO:0000256" key="7">
    <source>
        <dbReference type="SAM" id="Phobius"/>
    </source>
</evidence>
<reference evidence="9 10" key="1">
    <citation type="submission" date="2017-10" db="EMBL/GenBank/DDBJ databases">
        <title>Novel microbial diversity and functional potential in the marine mammal oral microbiome.</title>
        <authorList>
            <person name="Dudek N.K."/>
            <person name="Sun C.L."/>
            <person name="Burstein D."/>
            <person name="Kantor R.S."/>
            <person name="Aliaga Goltsman D.S."/>
            <person name="Bik E.M."/>
            <person name="Thomas B.C."/>
            <person name="Banfield J.F."/>
            <person name="Relman D.A."/>
        </authorList>
    </citation>
    <scope>NUCLEOTIDE SEQUENCE [LARGE SCALE GENOMIC DNA]</scope>
    <source>
        <strain evidence="9">DOLJORAL78_47_16</strain>
    </source>
</reference>
<keyword evidence="6 7" id="KW-0472">Membrane</keyword>
<sequence>MFIILPVSHEHMEAARFPYITLGIVLLNTLIFLVTVISVNHTSEQHFHREAELVEYYVNSYTIELYALDFPQATFDKLSPGSQRYIREFKEYTFDRLITSEHEDANVRKAFQAAQAHLDQLVEAFEEAYRDNFIRKYGYIPARGGIATIFSSIFLHGGLLHLLGNMLFLWLSGCNIEDRWGRVIYPIFYLTGGILATLVYGAMYSESTIPLIGASGAIAAVMGAFMIRMYATKIHFVYFFFFFFRFRRGRISVPAYVVLLFWFLQQFWGVMMGQQGVAFWAHIGGFVFGAVVAVLMKISGIETRIIAPAIEKKTAIVDEHLALGVENLRNQDIEGAIRELKLALKTNPNDPITHNELSKAYFAYGNTQLALREFKRTIFLYIKHGEMGHAVDEYLELHAEMPQLMLDPPQQRKLAEALEKRAETVQRQHS</sequence>
<evidence type="ECO:0000256" key="5">
    <source>
        <dbReference type="ARBA" id="ARBA00022989"/>
    </source>
</evidence>
<dbReference type="Proteomes" id="UP000230821">
    <property type="component" value="Unassembled WGS sequence"/>
</dbReference>
<feature type="transmembrane region" description="Helical" evidence="7">
    <location>
        <begin position="209"/>
        <end position="231"/>
    </location>
</feature>
<evidence type="ECO:0000256" key="6">
    <source>
        <dbReference type="ARBA" id="ARBA00023136"/>
    </source>
</evidence>
<gene>
    <name evidence="9" type="ORF">CSA56_04030</name>
</gene>
<dbReference type="SUPFAM" id="SSF144091">
    <property type="entry name" value="Rhomboid-like"/>
    <property type="match status" value="1"/>
</dbReference>
<dbReference type="Pfam" id="PF01694">
    <property type="entry name" value="Rhomboid"/>
    <property type="match status" value="1"/>
</dbReference>
<feature type="transmembrane region" description="Helical" evidence="7">
    <location>
        <begin position="146"/>
        <end position="171"/>
    </location>
</feature>
<comment type="similarity">
    <text evidence="2">Belongs to the peptidase S54 family.</text>
</comment>
<dbReference type="EMBL" id="PDSK01000041">
    <property type="protein sequence ID" value="PIE35523.1"/>
    <property type="molecule type" value="Genomic_DNA"/>
</dbReference>
<dbReference type="InterPro" id="IPR035952">
    <property type="entry name" value="Rhomboid-like_sf"/>
</dbReference>
<evidence type="ECO:0000256" key="2">
    <source>
        <dbReference type="ARBA" id="ARBA00009045"/>
    </source>
</evidence>
<feature type="domain" description="Peptidase S54 rhomboid" evidence="8">
    <location>
        <begin position="146"/>
        <end position="296"/>
    </location>
</feature>
<evidence type="ECO:0000313" key="10">
    <source>
        <dbReference type="Proteomes" id="UP000230821"/>
    </source>
</evidence>
<evidence type="ECO:0000259" key="8">
    <source>
        <dbReference type="Pfam" id="PF01694"/>
    </source>
</evidence>
<keyword evidence="3 7" id="KW-0812">Transmembrane</keyword>
<evidence type="ECO:0000256" key="1">
    <source>
        <dbReference type="ARBA" id="ARBA00004141"/>
    </source>
</evidence>
<dbReference type="PANTHER" id="PTHR43731:SF14">
    <property type="entry name" value="PRESENILIN-ASSOCIATED RHOMBOID-LIKE PROTEIN, MITOCHONDRIAL"/>
    <property type="match status" value="1"/>
</dbReference>
<dbReference type="InterPro" id="IPR011990">
    <property type="entry name" value="TPR-like_helical_dom_sf"/>
</dbReference>
<dbReference type="GO" id="GO:0004252">
    <property type="term" value="F:serine-type endopeptidase activity"/>
    <property type="evidence" value="ECO:0007669"/>
    <property type="project" value="InterPro"/>
</dbReference>
<feature type="transmembrane region" description="Helical" evidence="7">
    <location>
        <begin position="183"/>
        <end position="203"/>
    </location>
</feature>
<dbReference type="InterPro" id="IPR050925">
    <property type="entry name" value="Rhomboid_protease_S54"/>
</dbReference>
<proteinExistence type="inferred from homology"/>
<feature type="transmembrane region" description="Helical" evidence="7">
    <location>
        <begin position="251"/>
        <end position="271"/>
    </location>
</feature>
<feature type="transmembrane region" description="Helical" evidence="7">
    <location>
        <begin position="20"/>
        <end position="39"/>
    </location>
</feature>
<accession>A0A2G6KIM7</accession>
<dbReference type="AlphaFoldDB" id="A0A2G6KIM7"/>
<evidence type="ECO:0000256" key="3">
    <source>
        <dbReference type="ARBA" id="ARBA00022692"/>
    </source>
</evidence>
<protein>
    <recommendedName>
        <fullName evidence="8">Peptidase S54 rhomboid domain-containing protein</fullName>
    </recommendedName>
</protein>
<dbReference type="PANTHER" id="PTHR43731">
    <property type="entry name" value="RHOMBOID PROTEASE"/>
    <property type="match status" value="1"/>
</dbReference>
<dbReference type="SUPFAM" id="SSF48452">
    <property type="entry name" value="TPR-like"/>
    <property type="match status" value="1"/>
</dbReference>
<keyword evidence="4" id="KW-0378">Hydrolase</keyword>
<dbReference type="InterPro" id="IPR022764">
    <property type="entry name" value="Peptidase_S54_rhomboid_dom"/>
</dbReference>
<organism evidence="9 10">
    <name type="scientific">candidate division KSB3 bacterium</name>
    <dbReference type="NCBI Taxonomy" id="2044937"/>
    <lineage>
        <taxon>Bacteria</taxon>
        <taxon>candidate division KSB3</taxon>
    </lineage>
</organism>
<evidence type="ECO:0000256" key="4">
    <source>
        <dbReference type="ARBA" id="ARBA00022801"/>
    </source>
</evidence>
<comment type="caution">
    <text evidence="9">The sequence shown here is derived from an EMBL/GenBank/DDBJ whole genome shotgun (WGS) entry which is preliminary data.</text>
</comment>
<dbReference type="Gene3D" id="1.20.1540.10">
    <property type="entry name" value="Rhomboid-like"/>
    <property type="match status" value="1"/>
</dbReference>
<dbReference type="GO" id="GO:0016020">
    <property type="term" value="C:membrane"/>
    <property type="evidence" value="ECO:0007669"/>
    <property type="project" value="UniProtKB-SubCell"/>
</dbReference>
<keyword evidence="5 7" id="KW-1133">Transmembrane helix</keyword>
<feature type="non-terminal residue" evidence="9">
    <location>
        <position position="430"/>
    </location>
</feature>
<name>A0A2G6KIM7_9BACT</name>
<evidence type="ECO:0000313" key="9">
    <source>
        <dbReference type="EMBL" id="PIE35523.1"/>
    </source>
</evidence>